<evidence type="ECO:0000256" key="3">
    <source>
        <dbReference type="ARBA" id="ARBA00022692"/>
    </source>
</evidence>
<dbReference type="EMBL" id="OU963871">
    <property type="protein sequence ID" value="CAH0383622.1"/>
    <property type="molecule type" value="Genomic_DNA"/>
</dbReference>
<keyword evidence="3 8" id="KW-0812">Transmembrane</keyword>
<name>A0A9P0A3R5_BEMTA</name>
<evidence type="ECO:0000313" key="11">
    <source>
        <dbReference type="Proteomes" id="UP001152759"/>
    </source>
</evidence>
<evidence type="ECO:0000256" key="8">
    <source>
        <dbReference type="SAM" id="Phobius"/>
    </source>
</evidence>
<evidence type="ECO:0000256" key="6">
    <source>
        <dbReference type="ARBA" id="ARBA00023170"/>
    </source>
</evidence>
<keyword evidence="2" id="KW-1003">Cell membrane</keyword>
<gene>
    <name evidence="10" type="ORF">BEMITA_LOCUS3058</name>
</gene>
<evidence type="ECO:0000256" key="1">
    <source>
        <dbReference type="ARBA" id="ARBA00004651"/>
    </source>
</evidence>
<feature type="signal peptide" evidence="9">
    <location>
        <begin position="1"/>
        <end position="23"/>
    </location>
</feature>
<proteinExistence type="predicted"/>
<evidence type="ECO:0000313" key="10">
    <source>
        <dbReference type="EMBL" id="CAH0383622.1"/>
    </source>
</evidence>
<keyword evidence="7" id="KW-0325">Glycoprotein</keyword>
<dbReference type="AlphaFoldDB" id="A0A9P0A3R5"/>
<keyword evidence="6" id="KW-0675">Receptor</keyword>
<reference evidence="10" key="1">
    <citation type="submission" date="2021-12" db="EMBL/GenBank/DDBJ databases">
        <authorList>
            <person name="King R."/>
        </authorList>
    </citation>
    <scope>NUCLEOTIDE SEQUENCE</scope>
</reference>
<feature type="transmembrane region" description="Helical" evidence="8">
    <location>
        <begin position="436"/>
        <end position="458"/>
    </location>
</feature>
<sequence length="650" mass="74008">MPGCSRRTLHLYTFALSIFTTTAIFQPAIKIDPDRKSSPIAFKVCMNTVQLSRRPFVYIVDFHSSSAVQPLIHNLHDTSVTTILITHPQGLMTLAAQNREMNIIFFVSDPDEIPSLILSSVSKPRQYEDKSQSDPLENSEIFPTSEMNQKSKFHSSLPQYCLLVDDRQGSKMVGCDEQMTLSTAELEGSEFLSARNFNFTRSLYMNPIWNSKNYLSFIIDQNNYTPVARNRTERWQNVKSGKGNYAIFEKNGYPREILSFKFIWRFFKGIRTIICDGDVCDRYDPFSESIITYSGEVGEPYFDFAVTNMHRKAAGICVSGEEGSNIDANGDQRRESELFLLILEHFSNLMNCTDGFRQISRDDNFFELQEQLRFHESGQLFDYNMYQVILSITTKNIPYSSFDHSVGVETRALCFLTPHSKKIPQFLVPFKSFSPVVWFLIGAVFATCVLMQHAFQCAQLRIFRGVYSEAEIRIFENTSSLLSIYAYFMSGSPPRLVLGNFLTGKILFFIFSFSALIITTAFLGVMTTLLTKTVQYPEIDSLEDLQDTDILIQTSNAGNAAVFFDGLGEFEKLKAKFVSNLEHYQHSLDFDVHEQNIQHFVLNQNNLTVLTLGPRAEFLEKLKDNVQTILENDAFLVDVPGSLISTMASV</sequence>
<accession>A0A9P0A3R5</accession>
<keyword evidence="11" id="KW-1185">Reference proteome</keyword>
<feature type="chain" id="PRO_5040479460" description="Ionotropic receptor" evidence="9">
    <location>
        <begin position="24"/>
        <end position="650"/>
    </location>
</feature>
<evidence type="ECO:0000256" key="4">
    <source>
        <dbReference type="ARBA" id="ARBA00022989"/>
    </source>
</evidence>
<dbReference type="Gene3D" id="1.10.287.70">
    <property type="match status" value="1"/>
</dbReference>
<comment type="subcellular location">
    <subcellularLocation>
        <location evidence="1">Cell membrane</location>
        <topology evidence="1">Multi-pass membrane protein</topology>
    </subcellularLocation>
</comment>
<keyword evidence="9" id="KW-0732">Signal</keyword>
<evidence type="ECO:0000256" key="9">
    <source>
        <dbReference type="SAM" id="SignalP"/>
    </source>
</evidence>
<dbReference type="Proteomes" id="UP001152759">
    <property type="component" value="Chromosome 10"/>
</dbReference>
<evidence type="ECO:0000256" key="7">
    <source>
        <dbReference type="ARBA" id="ARBA00023180"/>
    </source>
</evidence>
<dbReference type="PANTHER" id="PTHR42643:SF38">
    <property type="entry name" value="IONOTROPIC RECEPTOR 100A"/>
    <property type="match status" value="1"/>
</dbReference>
<dbReference type="InterPro" id="IPR052192">
    <property type="entry name" value="Insect_Ionotropic_Sensory_Rcpt"/>
</dbReference>
<evidence type="ECO:0000256" key="2">
    <source>
        <dbReference type="ARBA" id="ARBA00022475"/>
    </source>
</evidence>
<dbReference type="PANTHER" id="PTHR42643">
    <property type="entry name" value="IONOTROPIC RECEPTOR 20A-RELATED"/>
    <property type="match status" value="1"/>
</dbReference>
<keyword evidence="4 8" id="KW-1133">Transmembrane helix</keyword>
<evidence type="ECO:0000256" key="5">
    <source>
        <dbReference type="ARBA" id="ARBA00023136"/>
    </source>
</evidence>
<evidence type="ECO:0008006" key="12">
    <source>
        <dbReference type="Google" id="ProtNLM"/>
    </source>
</evidence>
<organism evidence="10 11">
    <name type="scientific">Bemisia tabaci</name>
    <name type="common">Sweetpotato whitefly</name>
    <name type="synonym">Aleurodes tabaci</name>
    <dbReference type="NCBI Taxonomy" id="7038"/>
    <lineage>
        <taxon>Eukaryota</taxon>
        <taxon>Metazoa</taxon>
        <taxon>Ecdysozoa</taxon>
        <taxon>Arthropoda</taxon>
        <taxon>Hexapoda</taxon>
        <taxon>Insecta</taxon>
        <taxon>Pterygota</taxon>
        <taxon>Neoptera</taxon>
        <taxon>Paraneoptera</taxon>
        <taxon>Hemiptera</taxon>
        <taxon>Sternorrhyncha</taxon>
        <taxon>Aleyrodoidea</taxon>
        <taxon>Aleyrodidae</taxon>
        <taxon>Aleyrodinae</taxon>
        <taxon>Bemisia</taxon>
    </lineage>
</organism>
<protein>
    <recommendedName>
        <fullName evidence="12">Ionotropic receptor</fullName>
    </recommendedName>
</protein>
<dbReference type="GO" id="GO:0005886">
    <property type="term" value="C:plasma membrane"/>
    <property type="evidence" value="ECO:0007669"/>
    <property type="project" value="UniProtKB-SubCell"/>
</dbReference>
<feature type="transmembrane region" description="Helical" evidence="8">
    <location>
        <begin position="508"/>
        <end position="530"/>
    </location>
</feature>
<keyword evidence="5 8" id="KW-0472">Membrane</keyword>